<dbReference type="Gene3D" id="3.90.230.10">
    <property type="entry name" value="Creatinase/methionine aminopeptidase superfamily"/>
    <property type="match status" value="1"/>
</dbReference>
<evidence type="ECO:0000256" key="6">
    <source>
        <dbReference type="ARBA" id="ARBA00022438"/>
    </source>
</evidence>
<keyword evidence="11" id="KW-0464">Manganese</keyword>
<dbReference type="EMBL" id="PDNA01000001">
    <property type="protein sequence ID" value="PGH28189.1"/>
    <property type="molecule type" value="Genomic_DNA"/>
</dbReference>
<evidence type="ECO:0000256" key="12">
    <source>
        <dbReference type="ARBA" id="ARBA00030849"/>
    </source>
</evidence>
<name>A0A2B7Z4L1_POLH7</name>
<evidence type="ECO:0000256" key="13">
    <source>
        <dbReference type="ARBA" id="ARBA00032413"/>
    </source>
</evidence>
<sequence length="509" mass="57298">MTAIRDNTTSSPEVLLEACDIDQDTDYTIVLRIDYDSMNKYPAKQHARRVAAQFNVTGGLIYLTGQQTRLLEDSDQSRPFRQRRYFFYLSGVDEADCHLTYDIRRDKLILFVPNFDVRRAIWMGPTLRPEDALSRYDVDGVEYFEALDQYLAHWSQNNPDPLIYVLHESQKPPAVFAVGLEPQYDSSKLLPAMDACRVIKDDHEIGLIKRANEVTTAAHTAVLQNVSRMQNEAEIHGTFLQTCVSQGAHSQAYEIIAASGENAATLHYTKNNELLKGRQLVCLDAGAEWNCYACDVTRTFPLSCQWPSEEAREIYEIVQLMQEECISRIKQGVRFRDLHLLAHDIAIEQLLRLGILRGTVDELRPTGVSMVFFPHGLGHHLGLEVHDVSPESINALQNNKEGLQGENAVEACMEFLTEMSPCTQSAPTLKAGMVLTVEPGIYFSRLALKEAKRGFWKDLIDMDVVERYIPVGGVRIEDDILVTKDGYENLTTAPKGAAMLEVIRQAAGV</sequence>
<dbReference type="InterPro" id="IPR007865">
    <property type="entry name" value="Aminopep_P_N"/>
</dbReference>
<dbReference type="InterPro" id="IPR036005">
    <property type="entry name" value="Creatinase/aminopeptidase-like"/>
</dbReference>
<evidence type="ECO:0000256" key="5">
    <source>
        <dbReference type="ARBA" id="ARBA00012574"/>
    </source>
</evidence>
<dbReference type="InterPro" id="IPR000994">
    <property type="entry name" value="Pept_M24"/>
</dbReference>
<dbReference type="GO" id="GO:0070006">
    <property type="term" value="F:metalloaminopeptidase activity"/>
    <property type="evidence" value="ECO:0007669"/>
    <property type="project" value="InterPro"/>
</dbReference>
<keyword evidence="9" id="KW-0378">Hydrolase</keyword>
<dbReference type="Pfam" id="PF00557">
    <property type="entry name" value="Peptidase_M24"/>
    <property type="match status" value="1"/>
</dbReference>
<dbReference type="CDD" id="cd01087">
    <property type="entry name" value="Prolidase"/>
    <property type="match status" value="1"/>
</dbReference>
<dbReference type="Gene3D" id="3.40.350.10">
    <property type="entry name" value="Creatinase/prolidase N-terminal domain"/>
    <property type="match status" value="1"/>
</dbReference>
<keyword evidence="17" id="KW-1185">Reference proteome</keyword>
<keyword evidence="7" id="KW-0645">Protease</keyword>
<dbReference type="InterPro" id="IPR052433">
    <property type="entry name" value="X-Pro_dipept-like"/>
</dbReference>
<keyword evidence="8 14" id="KW-0479">Metal-binding</keyword>
<evidence type="ECO:0000313" key="17">
    <source>
        <dbReference type="Proteomes" id="UP000224634"/>
    </source>
</evidence>
<dbReference type="InterPro" id="IPR029149">
    <property type="entry name" value="Creatin/AminoP/Spt16_N"/>
</dbReference>
<evidence type="ECO:0000256" key="7">
    <source>
        <dbReference type="ARBA" id="ARBA00022670"/>
    </source>
</evidence>
<dbReference type="Pfam" id="PF05195">
    <property type="entry name" value="AMP_N"/>
    <property type="match status" value="1"/>
</dbReference>
<feature type="domain" description="Aminopeptidase P N-terminal" evidence="15">
    <location>
        <begin position="41"/>
        <end position="172"/>
    </location>
</feature>
<reference evidence="16 17" key="1">
    <citation type="submission" date="2017-10" db="EMBL/GenBank/DDBJ databases">
        <title>Comparative genomics in systemic dimorphic fungi from Ajellomycetaceae.</title>
        <authorList>
            <person name="Munoz J.F."/>
            <person name="Mcewen J.G."/>
            <person name="Clay O.K."/>
            <person name="Cuomo C.A."/>
        </authorList>
    </citation>
    <scope>NUCLEOTIDE SEQUENCE [LARGE SCALE GENOMIC DNA]</scope>
    <source>
        <strain evidence="16 17">UAMH7299</strain>
    </source>
</reference>
<dbReference type="PANTHER" id="PTHR43226">
    <property type="entry name" value="XAA-PRO AMINOPEPTIDASE 3"/>
    <property type="match status" value="1"/>
</dbReference>
<evidence type="ECO:0000256" key="1">
    <source>
        <dbReference type="ARBA" id="ARBA00001424"/>
    </source>
</evidence>
<dbReference type="GO" id="GO:0006508">
    <property type="term" value="P:proteolysis"/>
    <property type="evidence" value="ECO:0007669"/>
    <property type="project" value="UniProtKB-KW"/>
</dbReference>
<dbReference type="PANTHER" id="PTHR43226:SF3">
    <property type="entry name" value="XAA-PRO AMINOPEPTIDASE AN0832-RELATED"/>
    <property type="match status" value="1"/>
</dbReference>
<keyword evidence="10" id="KW-0482">Metalloprotease</keyword>
<dbReference type="SUPFAM" id="SSF53092">
    <property type="entry name" value="Creatinase/prolidase N-terminal domain"/>
    <property type="match status" value="1"/>
</dbReference>
<dbReference type="PROSITE" id="PS00491">
    <property type="entry name" value="PROLINE_PEPTIDASE"/>
    <property type="match status" value="1"/>
</dbReference>
<dbReference type="STRING" id="1447883.A0A2B7Z4L1"/>
<comment type="caution">
    <text evidence="16">The sequence shown here is derived from an EMBL/GenBank/DDBJ whole genome shotgun (WGS) entry which is preliminary data.</text>
</comment>
<dbReference type="EC" id="3.4.11.9" evidence="5"/>
<comment type="similarity">
    <text evidence="4 14">Belongs to the peptidase M24B family.</text>
</comment>
<evidence type="ECO:0000256" key="11">
    <source>
        <dbReference type="ARBA" id="ARBA00023211"/>
    </source>
</evidence>
<comment type="cofactor">
    <cofactor evidence="2">
        <name>Mn(2+)</name>
        <dbReference type="ChEBI" id="CHEBI:29035"/>
    </cofactor>
</comment>
<evidence type="ECO:0000259" key="15">
    <source>
        <dbReference type="SMART" id="SM01011"/>
    </source>
</evidence>
<evidence type="ECO:0000256" key="3">
    <source>
        <dbReference type="ARBA" id="ARBA00002443"/>
    </source>
</evidence>
<dbReference type="SMART" id="SM01011">
    <property type="entry name" value="AMP_N"/>
    <property type="match status" value="1"/>
</dbReference>
<dbReference type="Proteomes" id="UP000224634">
    <property type="component" value="Unassembled WGS sequence"/>
</dbReference>
<dbReference type="OrthoDB" id="10261878at2759"/>
<proteinExistence type="inferred from homology"/>
<protein>
    <recommendedName>
        <fullName evidence="5">Xaa-Pro aminopeptidase</fullName>
        <ecNumber evidence="5">3.4.11.9</ecNumber>
    </recommendedName>
    <alternativeName>
        <fullName evidence="12">Aminoacylproline aminopeptidase</fullName>
    </alternativeName>
    <alternativeName>
        <fullName evidence="13">Prolidase</fullName>
    </alternativeName>
</protein>
<comment type="function">
    <text evidence="3">Catalyzes the removal of a penultimate prolyl residue from the N-termini of peptides.</text>
</comment>
<dbReference type="SUPFAM" id="SSF55920">
    <property type="entry name" value="Creatinase/aminopeptidase"/>
    <property type="match status" value="1"/>
</dbReference>
<comment type="catalytic activity">
    <reaction evidence="1">
        <text>Release of any N-terminal amino acid, including proline, that is linked to proline, even from a dipeptide or tripeptide.</text>
        <dbReference type="EC" id="3.4.11.9"/>
    </reaction>
</comment>
<organism evidence="16 17">
    <name type="scientific">Polytolypa hystricis (strain UAMH7299)</name>
    <dbReference type="NCBI Taxonomy" id="1447883"/>
    <lineage>
        <taxon>Eukaryota</taxon>
        <taxon>Fungi</taxon>
        <taxon>Dikarya</taxon>
        <taxon>Ascomycota</taxon>
        <taxon>Pezizomycotina</taxon>
        <taxon>Eurotiomycetes</taxon>
        <taxon>Eurotiomycetidae</taxon>
        <taxon>Onygenales</taxon>
        <taxon>Onygenales incertae sedis</taxon>
        <taxon>Polytolypa</taxon>
    </lineage>
</organism>
<evidence type="ECO:0000256" key="4">
    <source>
        <dbReference type="ARBA" id="ARBA00008766"/>
    </source>
</evidence>
<evidence type="ECO:0000256" key="9">
    <source>
        <dbReference type="ARBA" id="ARBA00022801"/>
    </source>
</evidence>
<keyword evidence="6" id="KW-0031">Aminopeptidase</keyword>
<evidence type="ECO:0000256" key="10">
    <source>
        <dbReference type="ARBA" id="ARBA00023049"/>
    </source>
</evidence>
<dbReference type="AlphaFoldDB" id="A0A2B7Z4L1"/>
<gene>
    <name evidence="16" type="ORF">AJ80_00079</name>
</gene>
<evidence type="ECO:0000256" key="8">
    <source>
        <dbReference type="ARBA" id="ARBA00022723"/>
    </source>
</evidence>
<evidence type="ECO:0000313" key="16">
    <source>
        <dbReference type="EMBL" id="PGH28189.1"/>
    </source>
</evidence>
<dbReference type="InterPro" id="IPR001131">
    <property type="entry name" value="Peptidase_M24B_aminopep-P_CS"/>
</dbReference>
<dbReference type="GO" id="GO:0030145">
    <property type="term" value="F:manganese ion binding"/>
    <property type="evidence" value="ECO:0007669"/>
    <property type="project" value="InterPro"/>
</dbReference>
<evidence type="ECO:0000256" key="2">
    <source>
        <dbReference type="ARBA" id="ARBA00001936"/>
    </source>
</evidence>
<accession>A0A2B7Z4L1</accession>
<evidence type="ECO:0000256" key="14">
    <source>
        <dbReference type="RuleBase" id="RU000590"/>
    </source>
</evidence>